<dbReference type="PANTHER" id="PTHR11567:SF25">
    <property type="entry name" value="PROTEIN FRA10AC1"/>
    <property type="match status" value="1"/>
</dbReference>
<dbReference type="PANTHER" id="PTHR11567">
    <property type="entry name" value="ACID PHOSPHATASE-RELATED"/>
    <property type="match status" value="1"/>
</dbReference>
<feature type="compositionally biased region" description="Basic and acidic residues" evidence="1">
    <location>
        <begin position="250"/>
        <end position="260"/>
    </location>
</feature>
<dbReference type="Pfam" id="PF09725">
    <property type="entry name" value="Fra10Ac1"/>
    <property type="match status" value="1"/>
</dbReference>
<protein>
    <recommendedName>
        <fullName evidence="4">Protein FRA10AC1</fullName>
    </recommendedName>
</protein>
<dbReference type="AlphaFoldDB" id="A0A8K0KIZ1"/>
<reference evidence="2" key="1">
    <citation type="submission" date="2013-04" db="EMBL/GenBank/DDBJ databases">
        <authorList>
            <person name="Qu J."/>
            <person name="Murali S.C."/>
            <person name="Bandaranaike D."/>
            <person name="Bellair M."/>
            <person name="Blankenburg K."/>
            <person name="Chao H."/>
            <person name="Dinh H."/>
            <person name="Doddapaneni H."/>
            <person name="Downs B."/>
            <person name="Dugan-Rocha S."/>
            <person name="Elkadiri S."/>
            <person name="Gnanaolivu R.D."/>
            <person name="Hernandez B."/>
            <person name="Javaid M."/>
            <person name="Jayaseelan J.C."/>
            <person name="Lee S."/>
            <person name="Li M."/>
            <person name="Ming W."/>
            <person name="Munidasa M."/>
            <person name="Muniz J."/>
            <person name="Nguyen L."/>
            <person name="Ongeri F."/>
            <person name="Osuji N."/>
            <person name="Pu L.-L."/>
            <person name="Puazo M."/>
            <person name="Qu C."/>
            <person name="Quiroz J."/>
            <person name="Raj R."/>
            <person name="Weissenberger G."/>
            <person name="Xin Y."/>
            <person name="Zou X."/>
            <person name="Han Y."/>
            <person name="Richards S."/>
            <person name="Worley K."/>
            <person name="Muzny D."/>
            <person name="Gibbs R."/>
        </authorList>
    </citation>
    <scope>NUCLEOTIDE SEQUENCE</scope>
    <source>
        <strain evidence="2">Sampled in the wild</strain>
    </source>
</reference>
<evidence type="ECO:0000313" key="3">
    <source>
        <dbReference type="Proteomes" id="UP000792457"/>
    </source>
</evidence>
<dbReference type="Proteomes" id="UP000792457">
    <property type="component" value="Unassembled WGS sequence"/>
</dbReference>
<gene>
    <name evidence="2" type="ORF">J437_LFUL015536</name>
</gene>
<accession>A0A8K0KIZ1</accession>
<dbReference type="InterPro" id="IPR019129">
    <property type="entry name" value="Folate-sensitive_fs_Fra10Ac1"/>
</dbReference>
<comment type="caution">
    <text evidence="2">The sequence shown here is derived from an EMBL/GenBank/DDBJ whole genome shotgun (WGS) entry which is preliminary data.</text>
</comment>
<dbReference type="OrthoDB" id="197967at2759"/>
<proteinExistence type="predicted"/>
<dbReference type="GO" id="GO:0016791">
    <property type="term" value="F:phosphatase activity"/>
    <property type="evidence" value="ECO:0007669"/>
    <property type="project" value="TreeGrafter"/>
</dbReference>
<reference evidence="2" key="2">
    <citation type="submission" date="2017-10" db="EMBL/GenBank/DDBJ databases">
        <title>Ladona fulva Genome sequencing and assembly.</title>
        <authorList>
            <person name="Murali S."/>
            <person name="Richards S."/>
            <person name="Bandaranaike D."/>
            <person name="Bellair M."/>
            <person name="Blankenburg K."/>
            <person name="Chao H."/>
            <person name="Dinh H."/>
            <person name="Doddapaneni H."/>
            <person name="Dugan-Rocha S."/>
            <person name="Elkadiri S."/>
            <person name="Gnanaolivu R."/>
            <person name="Hernandez B."/>
            <person name="Skinner E."/>
            <person name="Javaid M."/>
            <person name="Lee S."/>
            <person name="Li M."/>
            <person name="Ming W."/>
            <person name="Munidasa M."/>
            <person name="Muniz J."/>
            <person name="Nguyen L."/>
            <person name="Hughes D."/>
            <person name="Osuji N."/>
            <person name="Pu L.-L."/>
            <person name="Puazo M."/>
            <person name="Qu C."/>
            <person name="Quiroz J."/>
            <person name="Raj R."/>
            <person name="Weissenberger G."/>
            <person name="Xin Y."/>
            <person name="Zou X."/>
            <person name="Han Y."/>
            <person name="Worley K."/>
            <person name="Muzny D."/>
            <person name="Gibbs R."/>
        </authorList>
    </citation>
    <scope>NUCLEOTIDE SEQUENCE</scope>
    <source>
        <strain evidence="2">Sampled in the wild</strain>
    </source>
</reference>
<sequence length="268" mass="31635">MCDQRMDAEKTKVIVPRIKNQFLSLNAYDRHKKLINDYLLCRRGSTRILQRDTSRDRRDIDVIRENHRFLWEEEDKPQSWGENLAKKYYDKLFKEYCICDLSRYKENKVALRWRIENEVIEGRGQFQCGNKKCLEKEGLKTWEVNFAYCEGGEKKNALVKLSSGYGLCPPCSDKLNYHSKKREVTKRKRRQSDVDAGESTKKRRMESVDEAEGVSTEETEVGKEEGQAPADEKEEDSEANLWKTSAVNPEEDKSRDREFEEYLEDLFM</sequence>
<feature type="region of interest" description="Disordered" evidence="1">
    <location>
        <begin position="182"/>
        <end position="268"/>
    </location>
</feature>
<dbReference type="InterPro" id="IPR050645">
    <property type="entry name" value="Histidine_acid_phosphatase"/>
</dbReference>
<name>A0A8K0KIZ1_LADFU</name>
<feature type="compositionally biased region" description="Acidic residues" evidence="1">
    <location>
        <begin position="208"/>
        <end position="219"/>
    </location>
</feature>
<keyword evidence="3" id="KW-1185">Reference proteome</keyword>
<evidence type="ECO:0008006" key="4">
    <source>
        <dbReference type="Google" id="ProtNLM"/>
    </source>
</evidence>
<organism evidence="2 3">
    <name type="scientific">Ladona fulva</name>
    <name type="common">Scarce chaser dragonfly</name>
    <name type="synonym">Libellula fulva</name>
    <dbReference type="NCBI Taxonomy" id="123851"/>
    <lineage>
        <taxon>Eukaryota</taxon>
        <taxon>Metazoa</taxon>
        <taxon>Ecdysozoa</taxon>
        <taxon>Arthropoda</taxon>
        <taxon>Hexapoda</taxon>
        <taxon>Insecta</taxon>
        <taxon>Pterygota</taxon>
        <taxon>Palaeoptera</taxon>
        <taxon>Odonata</taxon>
        <taxon>Epiprocta</taxon>
        <taxon>Anisoptera</taxon>
        <taxon>Libelluloidea</taxon>
        <taxon>Libellulidae</taxon>
        <taxon>Ladona</taxon>
    </lineage>
</organism>
<evidence type="ECO:0000256" key="1">
    <source>
        <dbReference type="SAM" id="MobiDB-lite"/>
    </source>
</evidence>
<dbReference type="EMBL" id="KZ308879">
    <property type="protein sequence ID" value="KAG8235109.1"/>
    <property type="molecule type" value="Genomic_DNA"/>
</dbReference>
<evidence type="ECO:0000313" key="2">
    <source>
        <dbReference type="EMBL" id="KAG8235109.1"/>
    </source>
</evidence>